<dbReference type="AlphaFoldDB" id="A0A9D1CQC8"/>
<feature type="domain" description="Glucose-1-phosphate adenylyltransferase/Bifunctional protein GlmU-like C-terminal hexapeptide" evidence="4">
    <location>
        <begin position="283"/>
        <end position="354"/>
    </location>
</feature>
<dbReference type="CDD" id="cd04651">
    <property type="entry name" value="LbH_G1P_AT_C"/>
    <property type="match status" value="1"/>
</dbReference>
<evidence type="ECO:0000259" key="4">
    <source>
        <dbReference type="Pfam" id="PF24894"/>
    </source>
</evidence>
<dbReference type="PANTHER" id="PTHR43523:SF6">
    <property type="entry name" value="GLYCOGEN BIOSYNTHESIS PROTEIN GLGD"/>
    <property type="match status" value="1"/>
</dbReference>
<proteinExistence type="inferred from homology"/>
<dbReference type="InterPro" id="IPR056818">
    <property type="entry name" value="GlmU/GlgC-like_hexapep"/>
</dbReference>
<dbReference type="EMBL" id="DVFN01000121">
    <property type="protein sequence ID" value="HIQ70354.1"/>
    <property type="molecule type" value="Genomic_DNA"/>
</dbReference>
<dbReference type="Pfam" id="PF24894">
    <property type="entry name" value="Hexapep_GlmU"/>
    <property type="match status" value="1"/>
</dbReference>
<dbReference type="GO" id="GO:0005978">
    <property type="term" value="P:glycogen biosynthetic process"/>
    <property type="evidence" value="ECO:0007669"/>
    <property type="project" value="UniProtKB-KW"/>
</dbReference>
<dbReference type="Gene3D" id="3.90.550.10">
    <property type="entry name" value="Spore Coat Polysaccharide Biosynthesis Protein SpsA, Chain A"/>
    <property type="match status" value="1"/>
</dbReference>
<dbReference type="SUPFAM" id="SSF53448">
    <property type="entry name" value="Nucleotide-diphospho-sugar transferases"/>
    <property type="match status" value="1"/>
</dbReference>
<dbReference type="InterPro" id="IPR029044">
    <property type="entry name" value="Nucleotide-diphossugar_trans"/>
</dbReference>
<evidence type="ECO:0000259" key="3">
    <source>
        <dbReference type="Pfam" id="PF00483"/>
    </source>
</evidence>
<keyword evidence="5" id="KW-0548">Nucleotidyltransferase</keyword>
<dbReference type="InterPro" id="IPR011832">
    <property type="entry name" value="GlgDAde_trans"/>
</dbReference>
<accession>A0A9D1CQC8</accession>
<evidence type="ECO:0000256" key="1">
    <source>
        <dbReference type="ARBA" id="ARBA00010443"/>
    </source>
</evidence>
<protein>
    <submittedName>
        <fullName evidence="5">Glucose-1-phosphate adenylyltransferase subunit GlgD</fullName>
        <ecNumber evidence="5">2.7.7.27</ecNumber>
    </submittedName>
</protein>
<comment type="similarity">
    <text evidence="1">Belongs to the bacterial/plant glucose-1-phosphate adenylyltransferase family.</text>
</comment>
<dbReference type="Proteomes" id="UP000886874">
    <property type="component" value="Unassembled WGS sequence"/>
</dbReference>
<gene>
    <name evidence="5" type="primary">glgD</name>
    <name evidence="5" type="ORF">IAA67_08500</name>
</gene>
<dbReference type="Pfam" id="PF00483">
    <property type="entry name" value="NTP_transferase"/>
    <property type="match status" value="1"/>
</dbReference>
<name>A0A9D1CQC8_9FIRM</name>
<dbReference type="InterPro" id="IPR011004">
    <property type="entry name" value="Trimer_LpxA-like_sf"/>
</dbReference>
<reference evidence="5" key="2">
    <citation type="journal article" date="2021" name="PeerJ">
        <title>Extensive microbial diversity within the chicken gut microbiome revealed by metagenomics and culture.</title>
        <authorList>
            <person name="Gilroy R."/>
            <person name="Ravi A."/>
            <person name="Getino M."/>
            <person name="Pursley I."/>
            <person name="Horton D.L."/>
            <person name="Alikhan N.F."/>
            <person name="Baker D."/>
            <person name="Gharbi K."/>
            <person name="Hall N."/>
            <person name="Watson M."/>
            <person name="Adriaenssens E.M."/>
            <person name="Foster-Nyarko E."/>
            <person name="Jarju S."/>
            <person name="Secka A."/>
            <person name="Antonio M."/>
            <person name="Oren A."/>
            <person name="Chaudhuri R.R."/>
            <person name="La Ragione R."/>
            <person name="Hildebrand F."/>
            <person name="Pallen M.J."/>
        </authorList>
    </citation>
    <scope>NUCLEOTIDE SEQUENCE</scope>
    <source>
        <strain evidence="5">ChiSjej2B20-13462</strain>
    </source>
</reference>
<evidence type="ECO:0000256" key="2">
    <source>
        <dbReference type="ARBA" id="ARBA00023056"/>
    </source>
</evidence>
<keyword evidence="5" id="KW-0808">Transferase</keyword>
<feature type="domain" description="Nucleotidyl transferase" evidence="3">
    <location>
        <begin position="19"/>
        <end position="148"/>
    </location>
</feature>
<dbReference type="CDD" id="cd02508">
    <property type="entry name" value="ADP_Glucose_PP"/>
    <property type="match status" value="1"/>
</dbReference>
<dbReference type="GO" id="GO:0008878">
    <property type="term" value="F:glucose-1-phosphate adenylyltransferase activity"/>
    <property type="evidence" value="ECO:0007669"/>
    <property type="project" value="UniProtKB-EC"/>
</dbReference>
<sequence length="371" mass="40904">MEAMGIIFSNIYDSMMGALTEVRTSASIPVGGRYRQIDFILSAMANSGVRHIGIITKYNYQSLMDHLGSCQEWDLQLNTHGVVFVPPYATGHTGIYRGKLEALHTALPVLESGNQDYVVLADSNIMCAIDFTKVLDAHVESGCDVTVVAKGGIANGKDIQHVSFHTDENNRATGMAVDYTAPEGDLVGMGMFVISRKKLIETIYETVPHGKYHLERDFIMEEFNAGKLNVNVYPFQGVALFNQNVESFYKNNLALLDADVRNSLFRGEVPIYTKVRDEVPTHYGTTAQIANCVVADGCRLYGTMENTVVFREVMVEEGAEVRDSIVMQGCTIERGASIQYTILDKDVTVRSGTKLLGSPEHPLIIRKGVTV</sequence>
<evidence type="ECO:0000313" key="5">
    <source>
        <dbReference type="EMBL" id="HIQ70354.1"/>
    </source>
</evidence>
<dbReference type="InterPro" id="IPR011831">
    <property type="entry name" value="ADP-Glc_PPase"/>
</dbReference>
<organism evidence="5 6">
    <name type="scientific">Candidatus Avoscillospira stercorigallinarum</name>
    <dbReference type="NCBI Taxonomy" id="2840708"/>
    <lineage>
        <taxon>Bacteria</taxon>
        <taxon>Bacillati</taxon>
        <taxon>Bacillota</taxon>
        <taxon>Clostridia</taxon>
        <taxon>Eubacteriales</taxon>
        <taxon>Oscillospiraceae</taxon>
        <taxon>Oscillospiraceae incertae sedis</taxon>
        <taxon>Candidatus Avoscillospira</taxon>
    </lineage>
</organism>
<dbReference type="SUPFAM" id="SSF51161">
    <property type="entry name" value="Trimeric LpxA-like enzymes"/>
    <property type="match status" value="1"/>
</dbReference>
<evidence type="ECO:0000313" key="6">
    <source>
        <dbReference type="Proteomes" id="UP000886874"/>
    </source>
</evidence>
<dbReference type="Gene3D" id="2.160.10.10">
    <property type="entry name" value="Hexapeptide repeat proteins"/>
    <property type="match status" value="1"/>
</dbReference>
<keyword evidence="2" id="KW-0320">Glycogen biosynthesis</keyword>
<dbReference type="PANTHER" id="PTHR43523">
    <property type="entry name" value="GLUCOSE-1-PHOSPHATE ADENYLYLTRANSFERASE-RELATED"/>
    <property type="match status" value="1"/>
</dbReference>
<dbReference type="NCBIfam" id="TIGR02092">
    <property type="entry name" value="glgD"/>
    <property type="match status" value="1"/>
</dbReference>
<dbReference type="EC" id="2.7.7.27" evidence="5"/>
<dbReference type="InterPro" id="IPR005835">
    <property type="entry name" value="NTP_transferase_dom"/>
</dbReference>
<reference evidence="5" key="1">
    <citation type="submission" date="2020-10" db="EMBL/GenBank/DDBJ databases">
        <authorList>
            <person name="Gilroy R."/>
        </authorList>
    </citation>
    <scope>NUCLEOTIDE SEQUENCE</scope>
    <source>
        <strain evidence="5">ChiSjej2B20-13462</strain>
    </source>
</reference>
<comment type="caution">
    <text evidence="5">The sequence shown here is derived from an EMBL/GenBank/DDBJ whole genome shotgun (WGS) entry which is preliminary data.</text>
</comment>